<evidence type="ECO:0000313" key="5">
    <source>
        <dbReference type="EMBL" id="RRK33164.1"/>
    </source>
</evidence>
<feature type="compositionally biased region" description="Basic residues" evidence="1">
    <location>
        <begin position="142"/>
        <end position="158"/>
    </location>
</feature>
<evidence type="ECO:0000256" key="1">
    <source>
        <dbReference type="SAM" id="MobiDB-lite"/>
    </source>
</evidence>
<dbReference type="Pfam" id="PF05598">
    <property type="entry name" value="DUF772"/>
    <property type="match status" value="1"/>
</dbReference>
<comment type="caution">
    <text evidence="3">The sequence shown here is derived from an EMBL/GenBank/DDBJ whole genome shotgun (WGS) entry which is preliminary data.</text>
</comment>
<feature type="region of interest" description="Disordered" evidence="1">
    <location>
        <begin position="134"/>
        <end position="158"/>
    </location>
</feature>
<reference evidence="3" key="1">
    <citation type="submission" date="2018-10" db="EMBL/GenBank/DDBJ databases">
        <title>Schaedlerella arabinophila gen. nov. sp. nov., isolated from the mouse intestinal tract and comparative analysis with the genome of the closely related altered Schaedler flora strain ASF502.</title>
        <authorList>
            <person name="Miyake S."/>
            <person name="Soh M."/>
            <person name="Seedorf H."/>
        </authorList>
    </citation>
    <scope>NUCLEOTIDE SEQUENCE [LARGE SCALE GENOMIC DNA]</scope>
    <source>
        <strain evidence="3">DSM 106076</strain>
    </source>
</reference>
<sequence length="494" mass="56877">MLIHWQSHQEYLAFLHETKVHLDSSQRIRLHSEFAAVREKLRILNLDPVMEDLSQFYSHTGRPAINQVQIIRSLILMVMLRFTSLTAWVEKLKADSLLAVLAGFAPASLAPLGSYFDLMDRLWSQPTALQKTGRKDLFPAHNNKKPSRKPGKGKKLPNKHSGITDTLATYALNHDSFPFHYEERLQQFFRLAALIPSLRDGLFPADGVTLSGDGTCVHSHSSPYGHKVCKCRENGIQHCSCRRHFSDPDADWGWDSDEEVFYFGHTLYMLCSHNPDIGIDLPLHIRFLNARRHDSVSAIVSLREFKTVNPDIPIRDLCLDSAHDNYPTYGLCQEWDIRPFIDLNTNRGRPTSIPDSLSIDQDGTPLCMAGYRMVNWGYIKQKHSRKWRCPFACGKVDSCPCKEKCSPSAYGRCVYTKPEWDIRLYPPVARGTDEYQKIYNNRTSCERVNNRVLNDYHLHDMGIHTRKRYSFFTMVICINIHLDARLKKRQKLAT</sequence>
<feature type="domain" description="Transposase InsH N-terminal" evidence="2">
    <location>
        <begin position="38"/>
        <end position="109"/>
    </location>
</feature>
<keyword evidence="6" id="KW-1185">Reference proteome</keyword>
<name>A0A3R8R2U0_9FIRM</name>
<dbReference type="EMBL" id="RHJS01000002">
    <property type="protein sequence ID" value="RRK30952.1"/>
    <property type="molecule type" value="Genomic_DNA"/>
</dbReference>
<dbReference type="AlphaFoldDB" id="A0A3R8R2U0"/>
<organism evidence="3 6">
    <name type="scientific">Schaedlerella arabinosiphila</name>
    <dbReference type="NCBI Taxonomy" id="2044587"/>
    <lineage>
        <taxon>Bacteria</taxon>
        <taxon>Bacillati</taxon>
        <taxon>Bacillota</taxon>
        <taxon>Clostridia</taxon>
        <taxon>Lachnospirales</taxon>
        <taxon>Lachnospiraceae</taxon>
        <taxon>Schaedlerella</taxon>
    </lineage>
</organism>
<evidence type="ECO:0000259" key="2">
    <source>
        <dbReference type="Pfam" id="PF05598"/>
    </source>
</evidence>
<evidence type="ECO:0000313" key="6">
    <source>
        <dbReference type="Proteomes" id="UP000274920"/>
    </source>
</evidence>
<evidence type="ECO:0000313" key="4">
    <source>
        <dbReference type="EMBL" id="RRK30952.1"/>
    </source>
</evidence>
<accession>A0A3R8R2U0</accession>
<dbReference type="Proteomes" id="UP000274920">
    <property type="component" value="Unassembled WGS sequence"/>
</dbReference>
<protein>
    <recommendedName>
        <fullName evidence="2">Transposase InsH N-terminal domain-containing protein</fullName>
    </recommendedName>
</protein>
<proteinExistence type="predicted"/>
<dbReference type="RefSeq" id="WP_125126673.1">
    <property type="nucleotide sequence ID" value="NZ_RHJS01000002.1"/>
</dbReference>
<dbReference type="EMBL" id="RHJS01000002">
    <property type="protein sequence ID" value="RRK33164.1"/>
    <property type="molecule type" value="Genomic_DNA"/>
</dbReference>
<evidence type="ECO:0000313" key="3">
    <source>
        <dbReference type="EMBL" id="RRK30903.1"/>
    </source>
</evidence>
<dbReference type="InterPro" id="IPR008490">
    <property type="entry name" value="Transposase_InsH_N"/>
</dbReference>
<gene>
    <name evidence="3" type="ORF">EBB54_05570</name>
    <name evidence="4" type="ORF">EBB54_05880</name>
    <name evidence="5" type="ORF">EBB54_18825</name>
</gene>
<dbReference type="EMBL" id="RHJS01000002">
    <property type="protein sequence ID" value="RRK30903.1"/>
    <property type="molecule type" value="Genomic_DNA"/>
</dbReference>